<evidence type="ECO:0000256" key="1">
    <source>
        <dbReference type="ARBA" id="ARBA00008226"/>
    </source>
</evidence>
<dbReference type="InterPro" id="IPR018162">
    <property type="entry name" value="Ala-tRNA-ligase_IIc_anticod-bd"/>
</dbReference>
<dbReference type="InterPro" id="IPR045864">
    <property type="entry name" value="aa-tRNA-synth_II/BPL/LPL"/>
</dbReference>
<dbReference type="Pfam" id="PF07973">
    <property type="entry name" value="tRNA_SAD"/>
    <property type="match status" value="1"/>
</dbReference>
<dbReference type="InterPro" id="IPR018163">
    <property type="entry name" value="Thr/Ala-tRNA-synth_IIc_edit"/>
</dbReference>
<accession>A0A2M6T0D2</accession>
<keyword evidence="7" id="KW-0694">RNA-binding</keyword>
<dbReference type="PROSITE" id="PS50860">
    <property type="entry name" value="AA_TRNA_LIGASE_II_ALA"/>
    <property type="match status" value="1"/>
</dbReference>
<evidence type="ECO:0000256" key="5">
    <source>
        <dbReference type="ARBA" id="ARBA00022741"/>
    </source>
</evidence>
<dbReference type="PANTHER" id="PTHR11777">
    <property type="entry name" value="ALANYL-TRNA SYNTHETASE"/>
    <property type="match status" value="1"/>
</dbReference>
<dbReference type="GO" id="GO:0002161">
    <property type="term" value="F:aminoacyl-tRNA deacylase activity"/>
    <property type="evidence" value="ECO:0007669"/>
    <property type="project" value="TreeGrafter"/>
</dbReference>
<organism evidence="11 12">
    <name type="scientific">Candidatus Nealsonbacteria bacterium CG08_land_8_20_14_0_20_43_11</name>
    <dbReference type="NCBI Taxonomy" id="1974706"/>
    <lineage>
        <taxon>Bacteria</taxon>
        <taxon>Candidatus Nealsoniibacteriota</taxon>
    </lineage>
</organism>
<dbReference type="InterPro" id="IPR018165">
    <property type="entry name" value="Ala-tRNA-synth_IIc_core"/>
</dbReference>
<evidence type="ECO:0000256" key="6">
    <source>
        <dbReference type="ARBA" id="ARBA00022840"/>
    </source>
</evidence>
<dbReference type="GO" id="GO:0005524">
    <property type="term" value="F:ATP binding"/>
    <property type="evidence" value="ECO:0007669"/>
    <property type="project" value="UniProtKB-KW"/>
</dbReference>
<dbReference type="PRINTS" id="PR00980">
    <property type="entry name" value="TRNASYNTHALA"/>
</dbReference>
<comment type="caution">
    <text evidence="11">The sequence shown here is derived from an EMBL/GenBank/DDBJ whole genome shotgun (WGS) entry which is preliminary data.</text>
</comment>
<evidence type="ECO:0000313" key="12">
    <source>
        <dbReference type="Proteomes" id="UP000229390"/>
    </source>
</evidence>
<dbReference type="Gene3D" id="3.30.980.10">
    <property type="entry name" value="Threonyl-trna Synthetase, Chain A, domain 2"/>
    <property type="match status" value="1"/>
</dbReference>
<keyword evidence="4 11" id="KW-0436">Ligase</keyword>
<feature type="domain" description="Alanyl-transfer RNA synthetases family profile" evidence="10">
    <location>
        <begin position="1"/>
        <end position="613"/>
    </location>
</feature>
<dbReference type="Gene3D" id="3.30.930.10">
    <property type="entry name" value="Bira Bifunctional Protein, Domain 2"/>
    <property type="match status" value="1"/>
</dbReference>
<evidence type="ECO:0000313" key="11">
    <source>
        <dbReference type="EMBL" id="PIS38718.1"/>
    </source>
</evidence>
<sequence>MDSFTLRKKFLDFFEKQGHVIVASSSLLPTDPSVLFTTAGMQQFKPYYLGEESPFGRNTVSCQKCFRTSDIEEVGDRRHLTFFEMLGNFSFGGYFKKEAIEMALEFFVSECGFPFERLYFTYFQGDREVPEDTDSKNICLRLGVPESRIFGSNRKDNFWGPTGEEGSCGPTVEIYYDLTGIPCANGKNCTPVSCDCGRFIELWNLVFNEFFQDKNKKLTPLKLKGVDTGMGLERLAFVSQGKGNVFESDLSAPLMKIIQHQEQNDLAPGEKERLERIIADHTKGAVFLISEGILPSNVERGYILRRIIRRAIRYGKLINPSKNFLVSLAQKTIEIYRDVYPEVKSKETDILAVIQNEEEKFEKALDMGQKKLDFALTPSVQKVGDLEITPGIIITENLIDLFFNIYQSFAMPLDMIFEELDRRGLDYNKEKIQKGFEERFKKHQEISRAGAEKKFGGLGKDATSEMIKLHTATHLLHQALRMVLGEHVRQMGSDITPQRLRFDFSHSLKMTDPEIKQVEEIVNKKIKEDLAMERKKMSYQEAVKAGALAFFSQRYPEKVSVYSVLELSGKPFSREICAGPHVKRTGELGEFKIEKEESSGAGVRRVRAVLKPR</sequence>
<proteinExistence type="inferred from homology"/>
<dbReference type="EMBL" id="PEYE01000036">
    <property type="protein sequence ID" value="PIS38718.1"/>
    <property type="molecule type" value="Genomic_DNA"/>
</dbReference>
<dbReference type="Pfam" id="PF01411">
    <property type="entry name" value="tRNA-synt_2c"/>
    <property type="match status" value="1"/>
</dbReference>
<keyword evidence="8" id="KW-0648">Protein biosynthesis</keyword>
<dbReference type="AlphaFoldDB" id="A0A2M6T0D2"/>
<dbReference type="PANTHER" id="PTHR11777:SF9">
    <property type="entry name" value="ALANINE--TRNA LIGASE, CYTOPLASMIC"/>
    <property type="match status" value="1"/>
</dbReference>
<evidence type="ECO:0000256" key="3">
    <source>
        <dbReference type="ARBA" id="ARBA00022555"/>
    </source>
</evidence>
<dbReference type="GO" id="GO:0005829">
    <property type="term" value="C:cytosol"/>
    <property type="evidence" value="ECO:0007669"/>
    <property type="project" value="TreeGrafter"/>
</dbReference>
<dbReference type="GO" id="GO:0004813">
    <property type="term" value="F:alanine-tRNA ligase activity"/>
    <property type="evidence" value="ECO:0007669"/>
    <property type="project" value="UniProtKB-EC"/>
</dbReference>
<dbReference type="EC" id="6.1.1.7" evidence="2"/>
<reference evidence="12" key="1">
    <citation type="submission" date="2017-09" db="EMBL/GenBank/DDBJ databases">
        <title>Depth-based differentiation of microbial function through sediment-hosted aquifers and enrichment of novel symbionts in the deep terrestrial subsurface.</title>
        <authorList>
            <person name="Probst A.J."/>
            <person name="Ladd B."/>
            <person name="Jarett J.K."/>
            <person name="Geller-Mcgrath D.E."/>
            <person name="Sieber C.M.K."/>
            <person name="Emerson J.B."/>
            <person name="Anantharaman K."/>
            <person name="Thomas B.C."/>
            <person name="Malmstrom R."/>
            <person name="Stieglmeier M."/>
            <person name="Klingl A."/>
            <person name="Woyke T."/>
            <person name="Ryan C.M."/>
            <person name="Banfield J.F."/>
        </authorList>
    </citation>
    <scope>NUCLEOTIDE SEQUENCE [LARGE SCALE GENOMIC DNA]</scope>
</reference>
<dbReference type="CDD" id="cd00673">
    <property type="entry name" value="AlaRS_core"/>
    <property type="match status" value="1"/>
</dbReference>
<evidence type="ECO:0000256" key="9">
    <source>
        <dbReference type="ARBA" id="ARBA00023146"/>
    </source>
</evidence>
<evidence type="ECO:0000256" key="2">
    <source>
        <dbReference type="ARBA" id="ARBA00013168"/>
    </source>
</evidence>
<dbReference type="FunFam" id="3.30.980.10:FF:000004">
    <property type="entry name" value="Alanine--tRNA ligase, cytoplasmic"/>
    <property type="match status" value="1"/>
</dbReference>
<dbReference type="GO" id="GO:0006419">
    <property type="term" value="P:alanyl-tRNA aminoacylation"/>
    <property type="evidence" value="ECO:0007669"/>
    <property type="project" value="InterPro"/>
</dbReference>
<protein>
    <recommendedName>
        <fullName evidence="2">alanine--tRNA ligase</fullName>
        <ecNumber evidence="2">6.1.1.7</ecNumber>
    </recommendedName>
</protein>
<dbReference type="SUPFAM" id="SSF101353">
    <property type="entry name" value="Putative anticodon-binding domain of alanyl-tRNA synthetase (AlaRS)"/>
    <property type="match status" value="1"/>
</dbReference>
<gene>
    <name evidence="11" type="ORF">COT34_02215</name>
</gene>
<evidence type="ECO:0000256" key="7">
    <source>
        <dbReference type="ARBA" id="ARBA00022884"/>
    </source>
</evidence>
<dbReference type="InterPro" id="IPR002318">
    <property type="entry name" value="Ala-tRNA-lgiase_IIc"/>
</dbReference>
<keyword evidence="3" id="KW-0820">tRNA-binding</keyword>
<dbReference type="SUPFAM" id="SSF55186">
    <property type="entry name" value="ThrRS/AlaRS common domain"/>
    <property type="match status" value="1"/>
</dbReference>
<name>A0A2M6T0D2_9BACT</name>
<keyword evidence="6" id="KW-0067">ATP-binding</keyword>
<dbReference type="InterPro" id="IPR018164">
    <property type="entry name" value="Ala-tRNA-synth_IIc_N"/>
</dbReference>
<evidence type="ECO:0000256" key="8">
    <source>
        <dbReference type="ARBA" id="ARBA00022917"/>
    </source>
</evidence>
<dbReference type="InterPro" id="IPR050058">
    <property type="entry name" value="Ala-tRNA_ligase"/>
</dbReference>
<dbReference type="InterPro" id="IPR012947">
    <property type="entry name" value="tRNA_SAD"/>
</dbReference>
<dbReference type="Proteomes" id="UP000229390">
    <property type="component" value="Unassembled WGS sequence"/>
</dbReference>
<dbReference type="SUPFAM" id="SSF55681">
    <property type="entry name" value="Class II aaRS and biotin synthetases"/>
    <property type="match status" value="1"/>
</dbReference>
<evidence type="ECO:0000256" key="4">
    <source>
        <dbReference type="ARBA" id="ARBA00022598"/>
    </source>
</evidence>
<keyword evidence="5" id="KW-0547">Nucleotide-binding</keyword>
<dbReference type="NCBIfam" id="NF002436">
    <property type="entry name" value="PRK01584.1"/>
    <property type="match status" value="1"/>
</dbReference>
<comment type="similarity">
    <text evidence="1">Belongs to the class-II aminoacyl-tRNA synthetase family.</text>
</comment>
<dbReference type="GO" id="GO:0000049">
    <property type="term" value="F:tRNA binding"/>
    <property type="evidence" value="ECO:0007669"/>
    <property type="project" value="UniProtKB-KW"/>
</dbReference>
<evidence type="ECO:0000259" key="10">
    <source>
        <dbReference type="PROSITE" id="PS50860"/>
    </source>
</evidence>
<keyword evidence="9" id="KW-0030">Aminoacyl-tRNA synthetase</keyword>
<dbReference type="SMART" id="SM00863">
    <property type="entry name" value="tRNA_SAD"/>
    <property type="match status" value="1"/>
</dbReference>
<dbReference type="Gene3D" id="3.30.54.20">
    <property type="match status" value="1"/>
</dbReference>